<evidence type="ECO:0000313" key="14">
    <source>
        <dbReference type="Proteomes" id="UP000887567"/>
    </source>
</evidence>
<evidence type="ECO:0000256" key="1">
    <source>
        <dbReference type="ARBA" id="ARBA00004651"/>
    </source>
</evidence>
<evidence type="ECO:0000256" key="3">
    <source>
        <dbReference type="ARBA" id="ARBA00022692"/>
    </source>
</evidence>
<feature type="transmembrane region" description="Helical" evidence="11">
    <location>
        <begin position="175"/>
        <end position="196"/>
    </location>
</feature>
<feature type="transmembrane region" description="Helical" evidence="11">
    <location>
        <begin position="243"/>
        <end position="262"/>
    </location>
</feature>
<dbReference type="OrthoDB" id="9444602at2759"/>
<dbReference type="KEGG" id="epa:110247720"/>
<dbReference type="Gene3D" id="1.20.1070.10">
    <property type="entry name" value="Rhodopsin 7-helix transmembrane proteins"/>
    <property type="match status" value="1"/>
</dbReference>
<dbReference type="EnsemblMetazoa" id="XM_021054180.2">
    <property type="protein sequence ID" value="XP_020909839.1"/>
    <property type="gene ID" value="LOC110247720"/>
</dbReference>
<reference evidence="13" key="1">
    <citation type="submission" date="2022-11" db="UniProtKB">
        <authorList>
            <consortium name="EnsemblMetazoa"/>
        </authorList>
    </citation>
    <scope>IDENTIFICATION</scope>
</reference>
<feature type="transmembrane region" description="Helical" evidence="11">
    <location>
        <begin position="62"/>
        <end position="85"/>
    </location>
</feature>
<evidence type="ECO:0000256" key="5">
    <source>
        <dbReference type="ARBA" id="ARBA00023040"/>
    </source>
</evidence>
<dbReference type="InterPro" id="IPR000276">
    <property type="entry name" value="GPCR_Rhodpsn"/>
</dbReference>
<name>A0A913YQT8_EXADI</name>
<accession>A0A913YQT8</accession>
<evidence type="ECO:0000256" key="6">
    <source>
        <dbReference type="ARBA" id="ARBA00023136"/>
    </source>
</evidence>
<feature type="transmembrane region" description="Helical" evidence="11">
    <location>
        <begin position="139"/>
        <end position="163"/>
    </location>
</feature>
<dbReference type="OMA" id="WIIPAYL"/>
<dbReference type="GO" id="GO:0005886">
    <property type="term" value="C:plasma membrane"/>
    <property type="evidence" value="ECO:0007669"/>
    <property type="project" value="UniProtKB-SubCell"/>
</dbReference>
<evidence type="ECO:0000256" key="10">
    <source>
        <dbReference type="RuleBase" id="RU000688"/>
    </source>
</evidence>
<keyword evidence="6 11" id="KW-0472">Membrane</keyword>
<evidence type="ECO:0000256" key="8">
    <source>
        <dbReference type="ARBA" id="ARBA00023180"/>
    </source>
</evidence>
<comment type="subcellular location">
    <subcellularLocation>
        <location evidence="1">Cell membrane</location>
        <topology evidence="1">Multi-pass membrane protein</topology>
    </subcellularLocation>
</comment>
<dbReference type="PANTHER" id="PTHR24246:SF27">
    <property type="entry name" value="ADENOSINE RECEPTOR, ISOFORM A"/>
    <property type="match status" value="1"/>
</dbReference>
<dbReference type="Pfam" id="PF00001">
    <property type="entry name" value="7tm_1"/>
    <property type="match status" value="1"/>
</dbReference>
<keyword evidence="4 11" id="KW-1133">Transmembrane helix</keyword>
<evidence type="ECO:0000313" key="13">
    <source>
        <dbReference type="EnsemblMetazoa" id="XP_028517519.1"/>
    </source>
</evidence>
<dbReference type="RefSeq" id="XP_028517519.1">
    <property type="nucleotide sequence ID" value="XM_028661718.1"/>
</dbReference>
<protein>
    <recommendedName>
        <fullName evidence="12">G-protein coupled receptors family 1 profile domain-containing protein</fullName>
    </recommendedName>
</protein>
<keyword evidence="7 10" id="KW-0675">Receptor</keyword>
<evidence type="ECO:0000256" key="9">
    <source>
        <dbReference type="ARBA" id="ARBA00023224"/>
    </source>
</evidence>
<feature type="transmembrane region" description="Helical" evidence="11">
    <location>
        <begin position="97"/>
        <end position="118"/>
    </location>
</feature>
<dbReference type="GeneID" id="110247720"/>
<evidence type="ECO:0000259" key="12">
    <source>
        <dbReference type="PROSITE" id="PS50262"/>
    </source>
</evidence>
<feature type="transmembrane region" description="Helical" evidence="11">
    <location>
        <begin position="274"/>
        <end position="300"/>
    </location>
</feature>
<dbReference type="InterPro" id="IPR017452">
    <property type="entry name" value="GPCR_Rhodpsn_7TM"/>
</dbReference>
<evidence type="ECO:0000256" key="2">
    <source>
        <dbReference type="ARBA" id="ARBA00022475"/>
    </source>
</evidence>
<dbReference type="RefSeq" id="XP_020909839.1">
    <property type="nucleotide sequence ID" value="XM_021054180.2"/>
</dbReference>
<evidence type="ECO:0000256" key="7">
    <source>
        <dbReference type="ARBA" id="ARBA00023170"/>
    </source>
</evidence>
<feature type="transmembrane region" description="Helical" evidence="11">
    <location>
        <begin position="26"/>
        <end position="50"/>
    </location>
</feature>
<dbReference type="Proteomes" id="UP000887567">
    <property type="component" value="Unplaced"/>
</dbReference>
<keyword evidence="3 10" id="KW-0812">Transmembrane</keyword>
<dbReference type="AlphaFoldDB" id="A0A913YQT8"/>
<dbReference type="PROSITE" id="PS50262">
    <property type="entry name" value="G_PROTEIN_RECEP_F1_2"/>
    <property type="match status" value="1"/>
</dbReference>
<dbReference type="PRINTS" id="PR00237">
    <property type="entry name" value="GPCRRHODOPSN"/>
</dbReference>
<dbReference type="SMART" id="SM01381">
    <property type="entry name" value="7TM_GPCR_Srsx"/>
    <property type="match status" value="1"/>
</dbReference>
<evidence type="ECO:0000256" key="11">
    <source>
        <dbReference type="SAM" id="Phobius"/>
    </source>
</evidence>
<feature type="domain" description="G-protein coupled receptors family 1 profile" evidence="12">
    <location>
        <begin position="42"/>
        <end position="297"/>
    </location>
</feature>
<proteinExistence type="inferred from homology"/>
<dbReference type="GO" id="GO:0004930">
    <property type="term" value="F:G protein-coupled receptor activity"/>
    <property type="evidence" value="ECO:0007669"/>
    <property type="project" value="UniProtKB-KW"/>
</dbReference>
<dbReference type="RefSeq" id="XP_028517520.1">
    <property type="nucleotide sequence ID" value="XM_028661719.1"/>
</dbReference>
<evidence type="ECO:0000256" key="4">
    <source>
        <dbReference type="ARBA" id="ARBA00022989"/>
    </source>
</evidence>
<sequence>MSSTVNVMNNLSMTTATPQPVQESPVWYWVVSLLISIVTSIGNGIVMYLIISRPSLHLTNNYFILSLAVADIMTGVFVIPSTYIFEVLKIYDLRFDVVLVFINTFFFASVFNVCALTLDRYISIVIPLKYFLYMNNKRVISIIALAWIIPFIIAGIYLILKYYAPEANRVYEPLQIFICVIVPIILMLIIYVRIYIIARRLSKQTSQTTNQLRFNDANANGTTEDTVIMKKERRERRNREGSVAVLGAVIILFALCWLVPVYNTICQIFQVCPFSFISIKVANILLHLNSSINPIVYAVLKKDIRRELLKIFCGRQRQSVGGSFGTNSTYSFATNTSTKIEMRYSYT</sequence>
<comment type="similarity">
    <text evidence="10">Belongs to the G-protein coupled receptor 1 family.</text>
</comment>
<dbReference type="EnsemblMetazoa" id="XM_028661719.1">
    <property type="protein sequence ID" value="XP_028517520.1"/>
    <property type="gene ID" value="LOC110247720"/>
</dbReference>
<dbReference type="EnsemblMetazoa" id="XM_021054179.2">
    <property type="protein sequence ID" value="XP_020909838.1"/>
    <property type="gene ID" value="LOC110247720"/>
</dbReference>
<keyword evidence="14" id="KW-1185">Reference proteome</keyword>
<dbReference type="EnsemblMetazoa" id="XM_028661718.1">
    <property type="protein sequence ID" value="XP_028517519.1"/>
    <property type="gene ID" value="LOC110247720"/>
</dbReference>
<keyword evidence="8" id="KW-0325">Glycoprotein</keyword>
<organism evidence="13 14">
    <name type="scientific">Exaiptasia diaphana</name>
    <name type="common">Tropical sea anemone</name>
    <name type="synonym">Aiptasia pulchella</name>
    <dbReference type="NCBI Taxonomy" id="2652724"/>
    <lineage>
        <taxon>Eukaryota</taxon>
        <taxon>Metazoa</taxon>
        <taxon>Cnidaria</taxon>
        <taxon>Anthozoa</taxon>
        <taxon>Hexacorallia</taxon>
        <taxon>Actiniaria</taxon>
        <taxon>Aiptasiidae</taxon>
        <taxon>Exaiptasia</taxon>
    </lineage>
</organism>
<dbReference type="PROSITE" id="PS00237">
    <property type="entry name" value="G_PROTEIN_RECEP_F1_1"/>
    <property type="match status" value="1"/>
</dbReference>
<dbReference type="SUPFAM" id="SSF81321">
    <property type="entry name" value="Family A G protein-coupled receptor-like"/>
    <property type="match status" value="1"/>
</dbReference>
<keyword evidence="5 10" id="KW-0297">G-protein coupled receptor</keyword>
<keyword evidence="9 10" id="KW-0807">Transducer</keyword>
<dbReference type="RefSeq" id="XP_020909838.1">
    <property type="nucleotide sequence ID" value="XM_021054179.2"/>
</dbReference>
<keyword evidence="2" id="KW-1003">Cell membrane</keyword>
<dbReference type="PANTHER" id="PTHR24246">
    <property type="entry name" value="OLFACTORY RECEPTOR AND ADENOSINE RECEPTOR"/>
    <property type="match status" value="1"/>
</dbReference>